<proteinExistence type="predicted"/>
<gene>
    <name evidence="1" type="ORF">JTE90_021193</name>
</gene>
<sequence length="112" mass="12978">MGVCPKNTTEVLKNWICGQYFWKRKQANTEYYSEEKDHSLSKKRSEELTYCHTQRNPAKELNFAPNAKKPAVLSTFRCLVKFTFSIQHADISLLLMLDKSSSTRDASIKLSR</sequence>
<dbReference type="AlphaFoldDB" id="A0AAV6V7F3"/>
<dbReference type="Proteomes" id="UP000827092">
    <property type="component" value="Unassembled WGS sequence"/>
</dbReference>
<keyword evidence="2" id="KW-1185">Reference proteome</keyword>
<evidence type="ECO:0000313" key="1">
    <source>
        <dbReference type="EMBL" id="KAG8191591.1"/>
    </source>
</evidence>
<accession>A0AAV6V7F3</accession>
<comment type="caution">
    <text evidence="1">The sequence shown here is derived from an EMBL/GenBank/DDBJ whole genome shotgun (WGS) entry which is preliminary data.</text>
</comment>
<organism evidence="1 2">
    <name type="scientific">Oedothorax gibbosus</name>
    <dbReference type="NCBI Taxonomy" id="931172"/>
    <lineage>
        <taxon>Eukaryota</taxon>
        <taxon>Metazoa</taxon>
        <taxon>Ecdysozoa</taxon>
        <taxon>Arthropoda</taxon>
        <taxon>Chelicerata</taxon>
        <taxon>Arachnida</taxon>
        <taxon>Araneae</taxon>
        <taxon>Araneomorphae</taxon>
        <taxon>Entelegynae</taxon>
        <taxon>Araneoidea</taxon>
        <taxon>Linyphiidae</taxon>
        <taxon>Erigoninae</taxon>
        <taxon>Oedothorax</taxon>
    </lineage>
</organism>
<protein>
    <submittedName>
        <fullName evidence="1">Uncharacterized protein</fullName>
    </submittedName>
</protein>
<dbReference type="EMBL" id="JAFNEN010000157">
    <property type="protein sequence ID" value="KAG8191591.1"/>
    <property type="molecule type" value="Genomic_DNA"/>
</dbReference>
<reference evidence="1 2" key="1">
    <citation type="journal article" date="2022" name="Nat. Ecol. Evol.">
        <title>A masculinizing supergene underlies an exaggerated male reproductive morph in a spider.</title>
        <authorList>
            <person name="Hendrickx F."/>
            <person name="De Corte Z."/>
            <person name="Sonet G."/>
            <person name="Van Belleghem S.M."/>
            <person name="Kostlbacher S."/>
            <person name="Vangestel C."/>
        </authorList>
    </citation>
    <scope>NUCLEOTIDE SEQUENCE [LARGE SCALE GENOMIC DNA]</scope>
    <source>
        <strain evidence="1">W744_W776</strain>
    </source>
</reference>
<evidence type="ECO:0000313" key="2">
    <source>
        <dbReference type="Proteomes" id="UP000827092"/>
    </source>
</evidence>
<name>A0AAV6V7F3_9ARAC</name>